<dbReference type="GO" id="GO:0005615">
    <property type="term" value="C:extracellular space"/>
    <property type="evidence" value="ECO:0007669"/>
    <property type="project" value="TreeGrafter"/>
</dbReference>
<organism evidence="1 2">
    <name type="scientific">Desmophyllum pertusum</name>
    <dbReference type="NCBI Taxonomy" id="174260"/>
    <lineage>
        <taxon>Eukaryota</taxon>
        <taxon>Metazoa</taxon>
        <taxon>Cnidaria</taxon>
        <taxon>Anthozoa</taxon>
        <taxon>Hexacorallia</taxon>
        <taxon>Scleractinia</taxon>
        <taxon>Caryophylliina</taxon>
        <taxon>Caryophylliidae</taxon>
        <taxon>Desmophyllum</taxon>
    </lineage>
</organism>
<dbReference type="EMBL" id="MU826366">
    <property type="protein sequence ID" value="KAJ7378410.1"/>
    <property type="molecule type" value="Genomic_DNA"/>
</dbReference>
<comment type="caution">
    <text evidence="1">The sequence shown here is derived from an EMBL/GenBank/DDBJ whole genome shotgun (WGS) entry which is preliminary data.</text>
</comment>
<keyword evidence="2" id="KW-1185">Reference proteome</keyword>
<proteinExistence type="predicted"/>
<name>A0A9W9ZBH5_9CNID</name>
<dbReference type="OrthoDB" id="5988943at2759"/>
<evidence type="ECO:0000313" key="1">
    <source>
        <dbReference type="EMBL" id="KAJ7378410.1"/>
    </source>
</evidence>
<protein>
    <submittedName>
        <fullName evidence="1">Uncharacterized protein</fullName>
    </submittedName>
</protein>
<dbReference type="PANTHER" id="PTHR24024">
    <property type="entry name" value="PULMONARY SURFACTANT-ASSOCIATED PROTEIN A"/>
    <property type="match status" value="1"/>
</dbReference>
<dbReference type="PANTHER" id="PTHR24024:SF18">
    <property type="entry name" value="SHORT-CHAIN COLLAGEN C4-LIKE"/>
    <property type="match status" value="1"/>
</dbReference>
<gene>
    <name evidence="1" type="ORF">OS493_022944</name>
</gene>
<reference evidence="1" key="1">
    <citation type="submission" date="2023-01" db="EMBL/GenBank/DDBJ databases">
        <title>Genome assembly of the deep-sea coral Lophelia pertusa.</title>
        <authorList>
            <person name="Herrera S."/>
            <person name="Cordes E."/>
        </authorList>
    </citation>
    <scope>NUCLEOTIDE SEQUENCE</scope>
    <source>
        <strain evidence="1">USNM1676648</strain>
        <tissue evidence="1">Polyp</tissue>
    </source>
</reference>
<dbReference type="Proteomes" id="UP001163046">
    <property type="component" value="Unassembled WGS sequence"/>
</dbReference>
<accession>A0A9W9ZBH5</accession>
<dbReference type="InterPro" id="IPR051077">
    <property type="entry name" value="Ca-dependent_lectin"/>
</dbReference>
<dbReference type="AlphaFoldDB" id="A0A9W9ZBH5"/>
<evidence type="ECO:0000313" key="2">
    <source>
        <dbReference type="Proteomes" id="UP001163046"/>
    </source>
</evidence>
<sequence length="157" mass="17686">MTSGLYLSPVKYGENMTIFRSIGPEQCKLWGDEFCERWKIKRPGLFKNLDFHQVPCAVCRREKRSTTLLTPARNICPSGWLKEYYGYLMTQQRGSARSQHICVDADANGIPGSNTTRARQGPFIQPVAYKCDEPSCPQNLESSDNKAKALTCVVCTI</sequence>